<evidence type="ECO:0000313" key="10">
    <source>
        <dbReference type="Proteomes" id="UP001219518"/>
    </source>
</evidence>
<evidence type="ECO:0000256" key="2">
    <source>
        <dbReference type="ARBA" id="ARBA00006058"/>
    </source>
</evidence>
<dbReference type="EMBL" id="JAHWGI010000406">
    <property type="protein sequence ID" value="KAK3915143.1"/>
    <property type="molecule type" value="Genomic_DNA"/>
</dbReference>
<evidence type="ECO:0000256" key="7">
    <source>
        <dbReference type="SAM" id="MobiDB-lite"/>
    </source>
</evidence>
<feature type="transmembrane region" description="Helical" evidence="8">
    <location>
        <begin position="434"/>
        <end position="458"/>
    </location>
</feature>
<reference evidence="9" key="1">
    <citation type="submission" date="2021-07" db="EMBL/GenBank/DDBJ databases">
        <authorList>
            <person name="Catto M.A."/>
            <person name="Jacobson A."/>
            <person name="Kennedy G."/>
            <person name="Labadie P."/>
            <person name="Hunt B.G."/>
            <person name="Srinivasan R."/>
        </authorList>
    </citation>
    <scope>NUCLEOTIDE SEQUENCE</scope>
    <source>
        <strain evidence="9">PL_HMW_Pooled</strain>
        <tissue evidence="9">Head</tissue>
    </source>
</reference>
<dbReference type="AlphaFoldDB" id="A0AAE1H5W6"/>
<evidence type="ECO:0000256" key="4">
    <source>
        <dbReference type="ARBA" id="ARBA00022989"/>
    </source>
</evidence>
<sequence length="851" mass="90065">MPVGIVRSEMKVWTVKGYTRLRTILVLFTTQERGGGKERVLQLEAGFLTLSAAYVLLALVCPCVCLSYACARICADGGDGGGSRSARRGGASGGSGGGGRLPGPGPARNGKHRRDATDESPPETPPATPPPPACPPPPVGPPPLEAWDPRLVDGYPCQQRTMLALLTSILFALLLSVGAQLATNQQVSVAVGGAPVVVQAALGDVDVFVRNARLQIDSLIVGTFRQAVLASREDLNSVDLLLGKPLQRELAAETGLDVALDALLDVAAASQAVSGKVQLLLQSLAEAKESGLQVQDRLQELRSHVDALKRTCPRQERPLCDTLHVTGLHVTLNLNPILGDARLGELQSLGSRNFTTVAERARSEFQTVPELVAQRTAEARQGVASALDARLESLASLLRPLDGISARLGMDLADARARALELTELAQEIDSWRWTAGVGATMLFMMPTVLLLGSAVCLCSGPSERAGPPLISAVVLAGLVSAPLWLGALAVLLVAGHADVFVCRPLQSGPDYAALSRALDPGTLARLLYPSANKSVALPIKDVLRGCRYDGGAYSVLGLRTAADLEEATDPAGWADVEQQLAQVRPDLTHLHLLTPELQADLRALLDATMANLTAHRLLVSGGVTAKDLSALADQMESVANQIGDVATASRVETLASRTRRVLATHVQPLAAKKENLVYQLTTLEVELAPLQRQVNQSLSHLKTIQYFVDKQGTTMADQKAGQFRARILGYLQQARDHVVSGLRARVARCGPLWSSFHALSTLLCRRAMDPLNGLWASMTLSLLLLLASTAPALRLVRSRISSRFRGPGPGLGPHPGLSWESMSPGSPGYGVAPPPPPPPMQGLGQAGISP</sequence>
<keyword evidence="5 8" id="KW-0472">Membrane</keyword>
<keyword evidence="3 8" id="KW-0812">Transmembrane</keyword>
<dbReference type="InterPro" id="IPR008795">
    <property type="entry name" value="Prominin"/>
</dbReference>
<protein>
    <submittedName>
        <fullName evidence="9">Prominin-1-A</fullName>
    </submittedName>
</protein>
<dbReference type="GO" id="GO:0016020">
    <property type="term" value="C:membrane"/>
    <property type="evidence" value="ECO:0007669"/>
    <property type="project" value="UniProtKB-SubCell"/>
</dbReference>
<name>A0AAE1H5W6_9NEOP</name>
<feature type="compositionally biased region" description="Gly residues" evidence="7">
    <location>
        <begin position="90"/>
        <end position="102"/>
    </location>
</feature>
<evidence type="ECO:0000256" key="6">
    <source>
        <dbReference type="ARBA" id="ARBA00023180"/>
    </source>
</evidence>
<evidence type="ECO:0000313" key="9">
    <source>
        <dbReference type="EMBL" id="KAK3915143.1"/>
    </source>
</evidence>
<dbReference type="PANTHER" id="PTHR22730:SF1">
    <property type="entry name" value="PROMININ-LIKE PROTEIN"/>
    <property type="match status" value="1"/>
</dbReference>
<keyword evidence="10" id="KW-1185">Reference proteome</keyword>
<feature type="transmembrane region" description="Helical" evidence="8">
    <location>
        <begin position="470"/>
        <end position="495"/>
    </location>
</feature>
<proteinExistence type="inferred from homology"/>
<feature type="region of interest" description="Disordered" evidence="7">
    <location>
        <begin position="78"/>
        <end position="145"/>
    </location>
</feature>
<accession>A0AAE1H5W6</accession>
<feature type="region of interest" description="Disordered" evidence="7">
    <location>
        <begin position="805"/>
        <end position="851"/>
    </location>
</feature>
<dbReference type="Pfam" id="PF05478">
    <property type="entry name" value="Prominin"/>
    <property type="match status" value="1"/>
</dbReference>
<evidence type="ECO:0000256" key="5">
    <source>
        <dbReference type="ARBA" id="ARBA00023136"/>
    </source>
</evidence>
<evidence type="ECO:0000256" key="3">
    <source>
        <dbReference type="ARBA" id="ARBA00022692"/>
    </source>
</evidence>
<comment type="caution">
    <text evidence="9">The sequence shown here is derived from an EMBL/GenBank/DDBJ whole genome shotgun (WGS) entry which is preliminary data.</text>
</comment>
<feature type="transmembrane region" description="Helical" evidence="8">
    <location>
        <begin position="775"/>
        <end position="797"/>
    </location>
</feature>
<comment type="similarity">
    <text evidence="2">Belongs to the prominin family.</text>
</comment>
<dbReference type="PANTHER" id="PTHR22730">
    <property type="entry name" value="PROMININ PROM PROTEIN"/>
    <property type="match status" value="1"/>
</dbReference>
<reference evidence="9" key="2">
    <citation type="journal article" date="2023" name="BMC Genomics">
        <title>Pest status, molecular evolution, and epigenetic factors derived from the genome assembly of Frankliniella fusca, a thysanopteran phytovirus vector.</title>
        <authorList>
            <person name="Catto M.A."/>
            <person name="Labadie P.E."/>
            <person name="Jacobson A.L."/>
            <person name="Kennedy G.G."/>
            <person name="Srinivasan R."/>
            <person name="Hunt B.G."/>
        </authorList>
    </citation>
    <scope>NUCLEOTIDE SEQUENCE</scope>
    <source>
        <strain evidence="9">PL_HMW_Pooled</strain>
    </source>
</reference>
<evidence type="ECO:0000256" key="1">
    <source>
        <dbReference type="ARBA" id="ARBA00004141"/>
    </source>
</evidence>
<keyword evidence="4 8" id="KW-1133">Transmembrane helix</keyword>
<comment type="subcellular location">
    <subcellularLocation>
        <location evidence="1">Membrane</location>
        <topology evidence="1">Multi-pass membrane protein</topology>
    </subcellularLocation>
</comment>
<organism evidence="9 10">
    <name type="scientific">Frankliniella fusca</name>
    <dbReference type="NCBI Taxonomy" id="407009"/>
    <lineage>
        <taxon>Eukaryota</taxon>
        <taxon>Metazoa</taxon>
        <taxon>Ecdysozoa</taxon>
        <taxon>Arthropoda</taxon>
        <taxon>Hexapoda</taxon>
        <taxon>Insecta</taxon>
        <taxon>Pterygota</taxon>
        <taxon>Neoptera</taxon>
        <taxon>Paraneoptera</taxon>
        <taxon>Thysanoptera</taxon>
        <taxon>Terebrantia</taxon>
        <taxon>Thripoidea</taxon>
        <taxon>Thripidae</taxon>
        <taxon>Frankliniella</taxon>
    </lineage>
</organism>
<dbReference type="Proteomes" id="UP001219518">
    <property type="component" value="Unassembled WGS sequence"/>
</dbReference>
<feature type="compositionally biased region" description="Pro residues" evidence="7">
    <location>
        <begin position="122"/>
        <end position="144"/>
    </location>
</feature>
<keyword evidence="6" id="KW-0325">Glycoprotein</keyword>
<gene>
    <name evidence="9" type="ORF">KUF71_024420</name>
</gene>
<evidence type="ECO:0000256" key="8">
    <source>
        <dbReference type="SAM" id="Phobius"/>
    </source>
</evidence>